<dbReference type="AlphaFoldDB" id="A0A7Z7YPZ3"/>
<accession>A0A7Z7YPZ3</accession>
<protein>
    <submittedName>
        <fullName evidence="1">Uncharacterized protein</fullName>
    </submittedName>
</protein>
<dbReference type="Proteomes" id="UP000292187">
    <property type="component" value="Unassembled WGS sequence"/>
</dbReference>
<proteinExistence type="predicted"/>
<gene>
    <name evidence="1" type="ORF">EYS06_03605</name>
</gene>
<evidence type="ECO:0000313" key="1">
    <source>
        <dbReference type="EMBL" id="TBR55612.1"/>
    </source>
</evidence>
<evidence type="ECO:0000313" key="2">
    <source>
        <dbReference type="Proteomes" id="UP000292187"/>
    </source>
</evidence>
<name>A0A7Z7YPZ3_ESCAL</name>
<dbReference type="EMBL" id="SIZV01000003">
    <property type="protein sequence ID" value="TBR55612.1"/>
    <property type="molecule type" value="Genomic_DNA"/>
</dbReference>
<comment type="caution">
    <text evidence="1">The sequence shown here is derived from an EMBL/GenBank/DDBJ whole genome shotgun (WGS) entry which is preliminary data.</text>
</comment>
<organism evidence="1 2">
    <name type="scientific">Escherichia albertii</name>
    <dbReference type="NCBI Taxonomy" id="208962"/>
    <lineage>
        <taxon>Bacteria</taxon>
        <taxon>Pseudomonadati</taxon>
        <taxon>Pseudomonadota</taxon>
        <taxon>Gammaproteobacteria</taxon>
        <taxon>Enterobacterales</taxon>
        <taxon>Enterobacteriaceae</taxon>
        <taxon>Escherichia</taxon>
    </lineage>
</organism>
<sequence>MQHYFCYVQDLTRKSNYSVMLREESPQKQQDSQYYVQYPWKDKLYAMYPERNNFSILLK</sequence>
<reference evidence="1 2" key="1">
    <citation type="submission" date="2019-02" db="EMBL/GenBank/DDBJ databases">
        <title>Draft genome sequence of Escherichia albertii strain Mex-12/320a, isolated from an infant with diarrhea, harboring virulence genes associated with diarrheagenic strains of enteropathogenic E. coli.</title>
        <authorList>
            <person name="Maldonado-Puga S."/>
            <person name="Meza-Segura M."/>
            <person name="Zaidi M.B."/>
            <person name="Estrada-Garcia T."/>
        </authorList>
    </citation>
    <scope>NUCLEOTIDE SEQUENCE [LARGE SCALE GENOMIC DNA]</scope>
    <source>
        <strain evidence="1 2">Mex-12/320a</strain>
    </source>
</reference>